<accession>A0A2V4RDJ5</accession>
<comment type="caution">
    <text evidence="2">The sequence shown here is derived from an EMBL/GenBank/DDBJ whole genome shotgun (WGS) entry which is preliminary data.</text>
</comment>
<dbReference type="Proteomes" id="UP000247371">
    <property type="component" value="Unassembled WGS sequence"/>
</dbReference>
<proteinExistence type="predicted"/>
<protein>
    <submittedName>
        <fullName evidence="2">Uncharacterized protein</fullName>
    </submittedName>
</protein>
<feature type="region of interest" description="Disordered" evidence="1">
    <location>
        <begin position="56"/>
        <end position="87"/>
    </location>
</feature>
<name>A0A2V4RDJ5_9PROT</name>
<dbReference type="AlphaFoldDB" id="A0A2V4RDJ5"/>
<keyword evidence="3" id="KW-1185">Reference proteome</keyword>
<feature type="compositionally biased region" description="Basic and acidic residues" evidence="1">
    <location>
        <begin position="63"/>
        <end position="78"/>
    </location>
</feature>
<evidence type="ECO:0000256" key="1">
    <source>
        <dbReference type="SAM" id="MobiDB-lite"/>
    </source>
</evidence>
<evidence type="ECO:0000313" key="3">
    <source>
        <dbReference type="Proteomes" id="UP000247371"/>
    </source>
</evidence>
<gene>
    <name evidence="2" type="ORF">CFR76_17085</name>
</gene>
<feature type="region of interest" description="Disordered" evidence="1">
    <location>
        <begin position="1"/>
        <end position="30"/>
    </location>
</feature>
<evidence type="ECO:0000313" key="2">
    <source>
        <dbReference type="EMBL" id="PYD68096.1"/>
    </source>
</evidence>
<reference evidence="2 3" key="1">
    <citation type="submission" date="2017-07" db="EMBL/GenBank/DDBJ databases">
        <title>A draft genome sequence of Komagataeibacter swingsii LMG 22125.</title>
        <authorList>
            <person name="Skraban J."/>
            <person name="Cleenwerck I."/>
            <person name="Vandamme P."/>
            <person name="Trcek J."/>
        </authorList>
    </citation>
    <scope>NUCLEOTIDE SEQUENCE [LARGE SCALE GENOMIC DNA]</scope>
    <source>
        <strain evidence="2 3">LMG 22125</strain>
    </source>
</reference>
<organism evidence="2 3">
    <name type="scientific">Komagataeibacter swingsii</name>
    <dbReference type="NCBI Taxonomy" id="215220"/>
    <lineage>
        <taxon>Bacteria</taxon>
        <taxon>Pseudomonadati</taxon>
        <taxon>Pseudomonadota</taxon>
        <taxon>Alphaproteobacteria</taxon>
        <taxon>Acetobacterales</taxon>
        <taxon>Acetobacteraceae</taxon>
        <taxon>Komagataeibacter</taxon>
    </lineage>
</organism>
<sequence length="95" mass="10602">MCPSKLRVSSGYEKTGKRVRGESSNADRSDIRIRSAKSEAKAYRLSDTGRLFMHIMSGGMKSPGHEDRKMRRTPERGHPGMLVPDTITLSCRPVP</sequence>
<feature type="compositionally biased region" description="Basic and acidic residues" evidence="1">
    <location>
        <begin position="14"/>
        <end position="30"/>
    </location>
</feature>
<dbReference type="EMBL" id="NKUB01000066">
    <property type="protein sequence ID" value="PYD68096.1"/>
    <property type="molecule type" value="Genomic_DNA"/>
</dbReference>